<reference evidence="2" key="2">
    <citation type="submission" date="2020-11" db="EMBL/GenBank/DDBJ databases">
        <authorList>
            <person name="McCartney M.A."/>
            <person name="Auch B."/>
            <person name="Kono T."/>
            <person name="Mallez S."/>
            <person name="Becker A."/>
            <person name="Gohl D.M."/>
            <person name="Silverstein K.A.T."/>
            <person name="Koren S."/>
            <person name="Bechman K.B."/>
            <person name="Herman A."/>
            <person name="Abrahante J.E."/>
            <person name="Garbe J."/>
        </authorList>
    </citation>
    <scope>NUCLEOTIDE SEQUENCE</scope>
    <source>
        <strain evidence="2">Duluth1</strain>
        <tissue evidence="2">Whole animal</tissue>
    </source>
</reference>
<dbReference type="GO" id="GO:0032259">
    <property type="term" value="P:methylation"/>
    <property type="evidence" value="ECO:0007669"/>
    <property type="project" value="UniProtKB-KW"/>
</dbReference>
<feature type="non-terminal residue" evidence="2">
    <location>
        <position position="1"/>
    </location>
</feature>
<sequence length="115" mass="12547">SFAYKTVKDRMPVIVAKVADSVFRAQSTIKESHGEKGSEDLKTIAGCVSKLRNEMMTNKVLIPIEDSRSDTKTWNAFLTEVTDHTRGTGASMVHQSLAVCGVLHVQAHTGGCREV</sequence>
<dbReference type="EMBL" id="JAIWYP010000003">
    <property type="protein sequence ID" value="KAH3845924.1"/>
    <property type="molecule type" value="Genomic_DNA"/>
</dbReference>
<evidence type="ECO:0000313" key="2">
    <source>
        <dbReference type="EMBL" id="KAH3845924.1"/>
    </source>
</evidence>
<dbReference type="InterPro" id="IPR039763">
    <property type="entry name" value="ARMT1"/>
</dbReference>
<dbReference type="GO" id="GO:0006974">
    <property type="term" value="P:DNA damage response"/>
    <property type="evidence" value="ECO:0007669"/>
    <property type="project" value="TreeGrafter"/>
</dbReference>
<reference evidence="2" key="1">
    <citation type="journal article" date="2019" name="bioRxiv">
        <title>The Genome of the Zebra Mussel, Dreissena polymorpha: A Resource for Invasive Species Research.</title>
        <authorList>
            <person name="McCartney M.A."/>
            <person name="Auch B."/>
            <person name="Kono T."/>
            <person name="Mallez S."/>
            <person name="Zhang Y."/>
            <person name="Obille A."/>
            <person name="Becker A."/>
            <person name="Abrahante J.E."/>
            <person name="Garbe J."/>
            <person name="Badalamenti J.P."/>
            <person name="Herman A."/>
            <person name="Mangelson H."/>
            <person name="Liachko I."/>
            <person name="Sullivan S."/>
            <person name="Sone E.D."/>
            <person name="Koren S."/>
            <person name="Silverstein K.A.T."/>
            <person name="Beckman K.B."/>
            <person name="Gohl D.M."/>
        </authorList>
    </citation>
    <scope>NUCLEOTIDE SEQUENCE</scope>
    <source>
        <strain evidence="2">Duluth1</strain>
        <tissue evidence="2">Whole animal</tissue>
    </source>
</reference>
<comment type="catalytic activity">
    <reaction evidence="1">
        <text>L-glutamyl-[protein] + S-adenosyl-L-methionine = [protein]-L-glutamate 5-O-methyl ester + S-adenosyl-L-homocysteine</text>
        <dbReference type="Rhea" id="RHEA:24452"/>
        <dbReference type="Rhea" id="RHEA-COMP:10208"/>
        <dbReference type="Rhea" id="RHEA-COMP:10311"/>
        <dbReference type="ChEBI" id="CHEBI:29973"/>
        <dbReference type="ChEBI" id="CHEBI:57856"/>
        <dbReference type="ChEBI" id="CHEBI:59789"/>
        <dbReference type="ChEBI" id="CHEBI:82795"/>
    </reaction>
</comment>
<dbReference type="Gene3D" id="1.20.930.60">
    <property type="match status" value="1"/>
</dbReference>
<dbReference type="GO" id="GO:0005634">
    <property type="term" value="C:nucleus"/>
    <property type="evidence" value="ECO:0007669"/>
    <property type="project" value="TreeGrafter"/>
</dbReference>
<dbReference type="GO" id="GO:0051998">
    <property type="term" value="F:protein carboxyl O-methyltransferase activity"/>
    <property type="evidence" value="ECO:0007669"/>
    <property type="project" value="UniProtKB-UniRule"/>
</dbReference>
<dbReference type="PANTHER" id="PTHR12260:SF6">
    <property type="entry name" value="DAMAGE-CONTROL PHOSPHATASE ARMT1"/>
    <property type="match status" value="1"/>
</dbReference>
<evidence type="ECO:0000313" key="3">
    <source>
        <dbReference type="Proteomes" id="UP000828390"/>
    </source>
</evidence>
<dbReference type="GO" id="GO:0016791">
    <property type="term" value="F:phosphatase activity"/>
    <property type="evidence" value="ECO:0007669"/>
    <property type="project" value="TreeGrafter"/>
</dbReference>
<keyword evidence="1" id="KW-0808">Transferase</keyword>
<dbReference type="AlphaFoldDB" id="A0A9D4QWB3"/>
<comment type="domain">
    <text evidence="1">Subfamily III proteins have a conserved RTxK motif about 40-50 residues from the C-terminus; the threonine may be replaced by serine or cysteine.</text>
</comment>
<proteinExistence type="inferred from homology"/>
<dbReference type="Proteomes" id="UP000828390">
    <property type="component" value="Unassembled WGS sequence"/>
</dbReference>
<comment type="catalytic activity">
    <reaction evidence="1">
        <text>beta-D-fructose 6-phosphate = dihydroxyacetone + D-glyceraldehyde 3-phosphate</text>
        <dbReference type="Rhea" id="RHEA:28002"/>
        <dbReference type="ChEBI" id="CHEBI:16016"/>
        <dbReference type="ChEBI" id="CHEBI:57634"/>
        <dbReference type="ChEBI" id="CHEBI:59776"/>
    </reaction>
</comment>
<keyword evidence="1" id="KW-0479">Metal-binding</keyword>
<comment type="catalytic activity">
    <reaction evidence="1">
        <text>beta-D-fructose 1-phosphate + H2O = D-fructose + phosphate</text>
        <dbReference type="Rhea" id="RHEA:35603"/>
        <dbReference type="ChEBI" id="CHEBI:15377"/>
        <dbReference type="ChEBI" id="CHEBI:37721"/>
        <dbReference type="ChEBI" id="CHEBI:43474"/>
        <dbReference type="ChEBI" id="CHEBI:138881"/>
    </reaction>
</comment>
<name>A0A9D4QWB3_DREPO</name>
<comment type="cofactor">
    <cofactor evidence="1">
        <name>Mn(2+)</name>
        <dbReference type="ChEBI" id="CHEBI:29035"/>
    </cofactor>
    <cofactor evidence="1">
        <name>Ni(2+)</name>
        <dbReference type="ChEBI" id="CHEBI:49786"/>
    </cofactor>
</comment>
<keyword evidence="3" id="KW-1185">Reference proteome</keyword>
<organism evidence="2 3">
    <name type="scientific">Dreissena polymorpha</name>
    <name type="common">Zebra mussel</name>
    <name type="synonym">Mytilus polymorpha</name>
    <dbReference type="NCBI Taxonomy" id="45954"/>
    <lineage>
        <taxon>Eukaryota</taxon>
        <taxon>Metazoa</taxon>
        <taxon>Spiralia</taxon>
        <taxon>Lophotrochozoa</taxon>
        <taxon>Mollusca</taxon>
        <taxon>Bivalvia</taxon>
        <taxon>Autobranchia</taxon>
        <taxon>Heteroconchia</taxon>
        <taxon>Euheterodonta</taxon>
        <taxon>Imparidentia</taxon>
        <taxon>Neoheterodontei</taxon>
        <taxon>Myida</taxon>
        <taxon>Dreissenoidea</taxon>
        <taxon>Dreissenidae</taxon>
        <taxon>Dreissena</taxon>
    </lineage>
</organism>
<feature type="non-terminal residue" evidence="2">
    <location>
        <position position="115"/>
    </location>
</feature>
<keyword evidence="1" id="KW-0464">Manganese</keyword>
<protein>
    <recommendedName>
        <fullName evidence="1">Sugar phosphate phosphatase</fullName>
        <ecNumber evidence="1">2.1.1.-</ecNumber>
        <ecNumber evidence="1">3.1.3.-</ecNumber>
    </recommendedName>
</protein>
<comment type="caution">
    <text evidence="2">The sequence shown here is derived from an EMBL/GenBank/DDBJ whole genome shotgun (WGS) entry which is preliminary data.</text>
</comment>
<dbReference type="PANTHER" id="PTHR12260">
    <property type="entry name" value="DAMAGE-CONTROL PHOSPHATASE ARMT1"/>
    <property type="match status" value="1"/>
</dbReference>
<keyword evidence="1" id="KW-0378">Hydrolase</keyword>
<accession>A0A9D4QWB3</accession>
<dbReference type="GO" id="GO:0046872">
    <property type="term" value="F:metal ion binding"/>
    <property type="evidence" value="ECO:0007669"/>
    <property type="project" value="UniProtKB-UniRule"/>
</dbReference>
<gene>
    <name evidence="2" type="ORF">DPMN_088219</name>
</gene>
<evidence type="ECO:0000256" key="1">
    <source>
        <dbReference type="RuleBase" id="RU367030"/>
    </source>
</evidence>
<keyword evidence="1" id="KW-0489">Methyltransferase</keyword>
<dbReference type="EC" id="3.1.3.-" evidence="1"/>
<dbReference type="EC" id="2.1.1.-" evidence="1"/>
<comment type="function">
    <text evidence="1">Metal-dependent phosphatase that shows phosphatase activity against several substrates, including fructose-1-phosphate and fructose-6-phosphate. Its preference for fructose-1-phosphate, a strong glycating agent that causes DNA damage rather than a canonical yeast metabolite, suggests a damage-control function in hexose phosphate metabolism. Has also been shown to have O-methyltransferase activity that methylates glutamate residues of target proteins to form gamma-glutamyl methyl ester residues. Possibly methylates PCNA, suggesting it is involved in the DNA damage response.</text>
</comment>
<comment type="similarity">
    <text evidence="1">Belongs to the damage-control phosphatase family. Sugar phosphate phosphatase III subfamily.</text>
</comment>